<evidence type="ECO:0000313" key="3">
    <source>
        <dbReference type="RefSeq" id="XP_031552693.1"/>
    </source>
</evidence>
<dbReference type="KEGG" id="aten:116289893"/>
<dbReference type="InParanoid" id="A0A6P8HC41"/>
<evidence type="ECO:0000256" key="1">
    <source>
        <dbReference type="SAM" id="SignalP"/>
    </source>
</evidence>
<accession>A0A6P8HC41</accession>
<feature type="chain" id="PRO_5028244039" evidence="1">
    <location>
        <begin position="21"/>
        <end position="200"/>
    </location>
</feature>
<protein>
    <submittedName>
        <fullName evidence="3">Uncharacterized protein LOC116289893</fullName>
    </submittedName>
</protein>
<organism evidence="2 3">
    <name type="scientific">Actinia tenebrosa</name>
    <name type="common">Australian red waratah sea anemone</name>
    <dbReference type="NCBI Taxonomy" id="6105"/>
    <lineage>
        <taxon>Eukaryota</taxon>
        <taxon>Metazoa</taxon>
        <taxon>Cnidaria</taxon>
        <taxon>Anthozoa</taxon>
        <taxon>Hexacorallia</taxon>
        <taxon>Actiniaria</taxon>
        <taxon>Actiniidae</taxon>
        <taxon>Actinia</taxon>
    </lineage>
</organism>
<dbReference type="GeneID" id="116289893"/>
<keyword evidence="1" id="KW-0732">Signal</keyword>
<evidence type="ECO:0000313" key="2">
    <source>
        <dbReference type="Proteomes" id="UP000515163"/>
    </source>
</evidence>
<name>A0A6P8HC41_ACTTE</name>
<reference evidence="3" key="1">
    <citation type="submission" date="2025-08" db="UniProtKB">
        <authorList>
            <consortium name="RefSeq"/>
        </authorList>
    </citation>
    <scope>IDENTIFICATION</scope>
</reference>
<sequence>MRFSVILFLSVVVPWCFVKAKKVPLPQECLQEYKKVVARYGSEEGHCLRLQLIVNCFSKRRHETGEVVDHMRYLFAQESLFVNKLGICNIDLDDLKEITDKTEVAQKHRYLDSVDDDKWDECAGKVHKVCIKQYLSLLAQERKVCNDAQAWIACYPEEAQKQGCDAEILQHFASMLKIVGESVVRSIRRYMGVECSKIEL</sequence>
<proteinExistence type="predicted"/>
<dbReference type="Proteomes" id="UP000515163">
    <property type="component" value="Unplaced"/>
</dbReference>
<gene>
    <name evidence="3" type="primary">LOC116289893</name>
</gene>
<keyword evidence="2" id="KW-1185">Reference proteome</keyword>
<dbReference type="AlphaFoldDB" id="A0A6P8HC41"/>
<dbReference type="OrthoDB" id="5950393at2759"/>
<feature type="signal peptide" evidence="1">
    <location>
        <begin position="1"/>
        <end position="20"/>
    </location>
</feature>
<dbReference type="RefSeq" id="XP_031552693.1">
    <property type="nucleotide sequence ID" value="XM_031696833.1"/>
</dbReference>